<accession>A0AAV4LDS6</accession>
<feature type="coiled-coil region" evidence="1">
    <location>
        <begin position="11"/>
        <end position="43"/>
    </location>
</feature>
<dbReference type="InterPro" id="IPR019644">
    <property type="entry name" value="DUF2508"/>
</dbReference>
<dbReference type="EMBL" id="BOQE01000001">
    <property type="protein sequence ID" value="GIM45997.1"/>
    <property type="molecule type" value="Genomic_DNA"/>
</dbReference>
<evidence type="ECO:0000313" key="3">
    <source>
        <dbReference type="Proteomes" id="UP001057291"/>
    </source>
</evidence>
<proteinExistence type="predicted"/>
<keyword evidence="1" id="KW-0175">Coiled coil</keyword>
<dbReference type="Proteomes" id="UP001057291">
    <property type="component" value="Unassembled WGS sequence"/>
</dbReference>
<dbReference type="AlphaFoldDB" id="A0AAV4LDS6"/>
<comment type="caution">
    <text evidence="2">The sequence shown here is derived from an EMBL/GenBank/DDBJ whole genome shotgun (WGS) entry which is preliminary data.</text>
</comment>
<keyword evidence="3" id="KW-1185">Reference proteome</keyword>
<dbReference type="Pfam" id="PF10704">
    <property type="entry name" value="DUF2508"/>
    <property type="match status" value="1"/>
</dbReference>
<evidence type="ECO:0000313" key="2">
    <source>
        <dbReference type="EMBL" id="GIM45997.1"/>
    </source>
</evidence>
<sequence>MKWKDWWERFRKTEKERQEEQERNEERLLIEEIEKAKEEWLQAQSRLDCVTDPELIDHAIFLIEAAEKKYMYLLRKARKQGIVKEIPMVNAIS</sequence>
<evidence type="ECO:0008006" key="4">
    <source>
        <dbReference type="Google" id="ProtNLM"/>
    </source>
</evidence>
<reference evidence="2" key="1">
    <citation type="journal article" date="2023" name="Int. J. Syst. Evol. Microbiol.">
        <title>Collibacillus ludicampi gen. nov., sp. nov., a new soil bacterium of the family Alicyclobacillaceae.</title>
        <authorList>
            <person name="Jojima T."/>
            <person name="Ioku Y."/>
            <person name="Fukuta Y."/>
            <person name="Shirasaka N."/>
            <person name="Matsumura Y."/>
            <person name="Mori M."/>
        </authorList>
    </citation>
    <scope>NUCLEOTIDE SEQUENCE</scope>
    <source>
        <strain evidence="2">TP075</strain>
    </source>
</reference>
<gene>
    <name evidence="2" type="ORF">DNHGIG_15460</name>
</gene>
<name>A0AAV4LDS6_9BACL</name>
<evidence type="ECO:0000256" key="1">
    <source>
        <dbReference type="SAM" id="Coils"/>
    </source>
</evidence>
<protein>
    <recommendedName>
        <fullName evidence="4">DUF2508 family protein</fullName>
    </recommendedName>
</protein>
<organism evidence="2 3">
    <name type="scientific">Collibacillus ludicampi</name>
    <dbReference type="NCBI Taxonomy" id="2771369"/>
    <lineage>
        <taxon>Bacteria</taxon>
        <taxon>Bacillati</taxon>
        <taxon>Bacillota</taxon>
        <taxon>Bacilli</taxon>
        <taxon>Bacillales</taxon>
        <taxon>Alicyclobacillaceae</taxon>
        <taxon>Collibacillus</taxon>
    </lineage>
</organism>
<dbReference type="RefSeq" id="WP_282199150.1">
    <property type="nucleotide sequence ID" value="NZ_BOQE01000001.1"/>
</dbReference>